<proteinExistence type="predicted"/>
<evidence type="ECO:0000313" key="5">
    <source>
        <dbReference type="EMBL" id="NXX52315.1"/>
    </source>
</evidence>
<protein>
    <submittedName>
        <fullName evidence="5">EFCB3 protein</fullName>
    </submittedName>
</protein>
<dbReference type="PANTHER" id="PTHR22656">
    <property type="entry name" value="EF-HAND CALCIUM-BINDING DOMAIN-CONTAINING PROTEIN 13"/>
    <property type="match status" value="1"/>
</dbReference>
<dbReference type="PROSITE" id="PS00018">
    <property type="entry name" value="EF_HAND_1"/>
    <property type="match status" value="1"/>
</dbReference>
<comment type="caution">
    <text evidence="5">The sequence shown here is derived from an EMBL/GenBank/DDBJ whole genome shotgun (WGS) entry which is preliminary data.</text>
</comment>
<dbReference type="Gene3D" id="1.10.238.10">
    <property type="entry name" value="EF-hand"/>
    <property type="match status" value="1"/>
</dbReference>
<feature type="non-terminal residue" evidence="5">
    <location>
        <position position="1"/>
    </location>
</feature>
<keyword evidence="1" id="KW-0479">Metal-binding</keyword>
<dbReference type="EMBL" id="VZTL01001821">
    <property type="protein sequence ID" value="NXX52315.1"/>
    <property type="molecule type" value="Genomic_DNA"/>
</dbReference>
<evidence type="ECO:0000256" key="4">
    <source>
        <dbReference type="SAM" id="MobiDB-lite"/>
    </source>
</evidence>
<evidence type="ECO:0000313" key="6">
    <source>
        <dbReference type="Proteomes" id="UP000539032"/>
    </source>
</evidence>
<evidence type="ECO:0000256" key="3">
    <source>
        <dbReference type="ARBA" id="ARBA00022837"/>
    </source>
</evidence>
<feature type="region of interest" description="Disordered" evidence="4">
    <location>
        <begin position="249"/>
        <end position="296"/>
    </location>
</feature>
<organism evidence="5 6">
    <name type="scientific">Scopus umbretta</name>
    <name type="common">Hammerkop</name>
    <dbReference type="NCBI Taxonomy" id="33581"/>
    <lineage>
        <taxon>Eukaryota</taxon>
        <taxon>Metazoa</taxon>
        <taxon>Chordata</taxon>
        <taxon>Craniata</taxon>
        <taxon>Vertebrata</taxon>
        <taxon>Euteleostomi</taxon>
        <taxon>Archelosauria</taxon>
        <taxon>Archosauria</taxon>
        <taxon>Dinosauria</taxon>
        <taxon>Saurischia</taxon>
        <taxon>Theropoda</taxon>
        <taxon>Coelurosauria</taxon>
        <taxon>Aves</taxon>
        <taxon>Neognathae</taxon>
        <taxon>Neoaves</taxon>
        <taxon>Aequornithes</taxon>
        <taxon>Pelecaniformes</taxon>
        <taxon>Scopidae</taxon>
        <taxon>Scopus</taxon>
    </lineage>
</organism>
<dbReference type="InterPro" id="IPR011992">
    <property type="entry name" value="EF-hand-dom_pair"/>
</dbReference>
<keyword evidence="2" id="KW-0677">Repeat</keyword>
<evidence type="ECO:0000256" key="2">
    <source>
        <dbReference type="ARBA" id="ARBA00022737"/>
    </source>
</evidence>
<dbReference type="AlphaFoldDB" id="A0A7L4HG86"/>
<dbReference type="OrthoDB" id="26525at2759"/>
<gene>
    <name evidence="5" type="primary">Efcab3</name>
    <name evidence="5" type="ORF">SCOUMB_R03881</name>
</gene>
<accession>A0A7L4HG86</accession>
<sequence length="371" mass="42058">AVLSLPAAFSDAFNLFPKDLDGNIKLHSLEMTAKQLGISLTSQEAYSELLHADADGNRTVDFSDFLDIITDMKFFIQTISPEKNDAGSFNSVDARGVLLFKVFLKLVELAALPQSTLFQIISYYQQKLRDCTGQKVQTDGDFLKCHRKKPHKIRKKMVYPMPSLVSAARVSPVNKREAAAYVEHLKGKACTLPYAQVPIFPPISKQDATTLAKPKKGLWEVARQRNEPTTSFESRFFCERNRVQEAAAPKPPAHCRKQRCSPDINAEHPNTPRHLTTGSPRKTQAQGRAKCRGSKRYRHSPALRQRRGLLKLQWMTGAGQVCLRRGSKRFHHTFCTYSCSRNARRELVTAADLRRLDRQLCRRRRPARQGP</sequence>
<name>A0A7L4HG86_SCOUM</name>
<reference evidence="5 6" key="1">
    <citation type="submission" date="2020-02" db="EMBL/GenBank/DDBJ databases">
        <title>Bird 10,000 Genomes (B10K) Project - Family phase.</title>
        <authorList>
            <person name="Zhang G."/>
        </authorList>
    </citation>
    <scope>NUCLEOTIDE SEQUENCE [LARGE SCALE GENOMIC DNA]</scope>
    <source>
        <strain evidence="5">B10K-DU-002-70</strain>
        <tissue evidence="5">Muscle</tissue>
    </source>
</reference>
<keyword evidence="6" id="KW-1185">Reference proteome</keyword>
<dbReference type="PANTHER" id="PTHR22656:SF1">
    <property type="entry name" value="EF-HAND CALCIUM-BINDING DOMAIN-CONTAINING PROTEIN 13"/>
    <property type="match status" value="1"/>
</dbReference>
<feature type="non-terminal residue" evidence="5">
    <location>
        <position position="371"/>
    </location>
</feature>
<evidence type="ECO:0000256" key="1">
    <source>
        <dbReference type="ARBA" id="ARBA00022723"/>
    </source>
</evidence>
<dbReference type="InterPro" id="IPR018247">
    <property type="entry name" value="EF_Hand_1_Ca_BS"/>
</dbReference>
<dbReference type="Proteomes" id="UP000539032">
    <property type="component" value="Unassembled WGS sequence"/>
</dbReference>
<keyword evidence="3" id="KW-0106">Calcium</keyword>
<feature type="compositionally biased region" description="Polar residues" evidence="4">
    <location>
        <begin position="273"/>
        <end position="286"/>
    </location>
</feature>
<dbReference type="SUPFAM" id="SSF47473">
    <property type="entry name" value="EF-hand"/>
    <property type="match status" value="1"/>
</dbReference>
<dbReference type="GO" id="GO:0046872">
    <property type="term" value="F:metal ion binding"/>
    <property type="evidence" value="ECO:0007669"/>
    <property type="project" value="UniProtKB-KW"/>
</dbReference>